<dbReference type="Proteomes" id="UP000268469">
    <property type="component" value="Unassembled WGS sequence"/>
</dbReference>
<name>A0A660SGL8_UNCW3</name>
<dbReference type="SUPFAM" id="SSF48452">
    <property type="entry name" value="TPR-like"/>
    <property type="match status" value="1"/>
</dbReference>
<dbReference type="AlphaFoldDB" id="A0A660SGL8"/>
<proteinExistence type="predicted"/>
<gene>
    <name evidence="1" type="ORF">DRP53_06645</name>
</gene>
<evidence type="ECO:0000313" key="2">
    <source>
        <dbReference type="Proteomes" id="UP000268469"/>
    </source>
</evidence>
<evidence type="ECO:0000313" key="1">
    <source>
        <dbReference type="EMBL" id="RKX69934.1"/>
    </source>
</evidence>
<sequence length="684" mass="79179">MKRRIKRLDREIERMVVNMKERNPTLTIDQAQKTLLSKGIRISTGGVWNIWKRYNLTGMRGKRKGPFSKERESMLRVATERWKAGDIRGAARILNSSPQCWDNELVEEIPDHLLSLPLRVEKLIRSFWKLGYSELCRKARDIRLEAETLGLFYYALCAGAIEILALDWCGAHEEQLALARRLSKLLGRVKGRNSFDPARRFEISIGEAQALAKLGRVSEAIRCIKRCENFCRHPASPDFLGMVAAFYSSIGYHRKARRWIEKNIKLSKDNWYAYEMLAANRAMAGEYDSALKTLRAIPGGKSTVLSLVVKSLCFLGKAKISEALNYAARSISQAERRSIPVHLWSATLTSASCMAFLGKKDEAMRLLMDSSSRFKKFKIKRVSILIDILLNDDYFPKEALLMPDLNLALLLRRASSSLKLSDYRKAFRFAESNRLMGLFHRLIPLFPEPVICLLEKGKRTGLPRAILKLPIFNREVLVYNIRFLGGPIIYRNGKYLRIRLAPKDAAFVIQMALRANEPGKKILLEDLCHNLWHTANNPTRNLSHLLMRIKRMLRIPTHLLEVSRYGGESVLINRGLHFITDFGEFEQLLVRAYAFERVGEWDFAKREFLRAFRLFRSVPLEQMYDRWSDELQRAIMNRLEREVAHFVRLCLQHKNKRDAGKALKKVGRIIPYSREIEELRREVK</sequence>
<evidence type="ECO:0008006" key="3">
    <source>
        <dbReference type="Google" id="ProtNLM"/>
    </source>
</evidence>
<organism evidence="1 2">
    <name type="scientific">candidate division WOR-3 bacterium</name>
    <dbReference type="NCBI Taxonomy" id="2052148"/>
    <lineage>
        <taxon>Bacteria</taxon>
        <taxon>Bacteria division WOR-3</taxon>
    </lineage>
</organism>
<comment type="caution">
    <text evidence="1">The sequence shown here is derived from an EMBL/GenBank/DDBJ whole genome shotgun (WGS) entry which is preliminary data.</text>
</comment>
<protein>
    <recommendedName>
        <fullName evidence="3">Bacterial transcriptional activator domain-containing protein</fullName>
    </recommendedName>
</protein>
<reference evidence="1 2" key="1">
    <citation type="submission" date="2018-06" db="EMBL/GenBank/DDBJ databases">
        <title>Extensive metabolic versatility and redundancy in microbially diverse, dynamic hydrothermal sediments.</title>
        <authorList>
            <person name="Dombrowski N."/>
            <person name="Teske A."/>
            <person name="Baker B.J."/>
        </authorList>
    </citation>
    <scope>NUCLEOTIDE SEQUENCE [LARGE SCALE GENOMIC DNA]</scope>
    <source>
        <strain evidence="1">B36_G15</strain>
    </source>
</reference>
<dbReference type="InterPro" id="IPR011990">
    <property type="entry name" value="TPR-like_helical_dom_sf"/>
</dbReference>
<accession>A0A660SGL8</accession>
<dbReference type="EMBL" id="QNBE01000059">
    <property type="protein sequence ID" value="RKX69934.1"/>
    <property type="molecule type" value="Genomic_DNA"/>
</dbReference>
<dbReference type="Gene3D" id="1.25.40.10">
    <property type="entry name" value="Tetratricopeptide repeat domain"/>
    <property type="match status" value="1"/>
</dbReference>